<protein>
    <recommendedName>
        <fullName evidence="4">DUF4352 domain-containing protein</fullName>
    </recommendedName>
</protein>
<gene>
    <name evidence="2" type="ORF">CBU02nite_29830</name>
</gene>
<dbReference type="RefSeq" id="WP_207714518.1">
    <property type="nucleotide sequence ID" value="NZ_BKBC01000049.1"/>
</dbReference>
<evidence type="ECO:0000313" key="3">
    <source>
        <dbReference type="Proteomes" id="UP000321089"/>
    </source>
</evidence>
<proteinExistence type="predicted"/>
<evidence type="ECO:0000313" key="2">
    <source>
        <dbReference type="EMBL" id="GEQ22477.1"/>
    </source>
</evidence>
<reference evidence="2 3" key="1">
    <citation type="submission" date="2019-07" db="EMBL/GenBank/DDBJ databases">
        <title>Whole genome shotgun sequence of Clostridium butyricum NBRC 3858.</title>
        <authorList>
            <person name="Hosoyama A."/>
            <person name="Uohara A."/>
            <person name="Ohji S."/>
            <person name="Ichikawa N."/>
        </authorList>
    </citation>
    <scope>NUCLEOTIDE SEQUENCE [LARGE SCALE GENOMIC DNA]</scope>
    <source>
        <strain evidence="2 3">NBRC 3858</strain>
    </source>
</reference>
<feature type="signal peptide" evidence="1">
    <location>
        <begin position="1"/>
        <end position="18"/>
    </location>
</feature>
<sequence>MKRILCIMLIGLNVMAFGCNQKPVDNKEKVTTESETNTYIDSLKKDSNQNKVIEIDKPFEVNTEHGSYNFMIKSVTKTDWWQRSKKNTEKTVILLNLECENIDFNNKDNTNYEGLMLYNAFTVKDENNYMLDHFSMSFDDVNMGSTPIPQNTKGKIYMPFVAENDISKVTITFNRGGTTSEIPVTE</sequence>
<accession>A0A512TQC7</accession>
<feature type="chain" id="PRO_5039392672" description="DUF4352 domain-containing protein" evidence="1">
    <location>
        <begin position="19"/>
        <end position="186"/>
    </location>
</feature>
<dbReference type="AlphaFoldDB" id="A0A512TQC7"/>
<dbReference type="PROSITE" id="PS51257">
    <property type="entry name" value="PROKAR_LIPOPROTEIN"/>
    <property type="match status" value="1"/>
</dbReference>
<dbReference type="Proteomes" id="UP000321089">
    <property type="component" value="Unassembled WGS sequence"/>
</dbReference>
<organism evidence="2 3">
    <name type="scientific">Clostridium butyricum</name>
    <dbReference type="NCBI Taxonomy" id="1492"/>
    <lineage>
        <taxon>Bacteria</taxon>
        <taxon>Bacillati</taxon>
        <taxon>Bacillota</taxon>
        <taxon>Clostridia</taxon>
        <taxon>Eubacteriales</taxon>
        <taxon>Clostridiaceae</taxon>
        <taxon>Clostridium</taxon>
    </lineage>
</organism>
<comment type="caution">
    <text evidence="2">The sequence shown here is derived from an EMBL/GenBank/DDBJ whole genome shotgun (WGS) entry which is preliminary data.</text>
</comment>
<dbReference type="EMBL" id="BKBC01000049">
    <property type="protein sequence ID" value="GEQ22477.1"/>
    <property type="molecule type" value="Genomic_DNA"/>
</dbReference>
<evidence type="ECO:0000256" key="1">
    <source>
        <dbReference type="SAM" id="SignalP"/>
    </source>
</evidence>
<keyword evidence="1" id="KW-0732">Signal</keyword>
<name>A0A512TQC7_CLOBU</name>
<evidence type="ECO:0008006" key="4">
    <source>
        <dbReference type="Google" id="ProtNLM"/>
    </source>
</evidence>